<dbReference type="OrthoDB" id="2418081at2759"/>
<protein>
    <recommendedName>
        <fullName evidence="1">Phospholipase/carboxylesterase/thioesterase domain-containing protein</fullName>
    </recommendedName>
</protein>
<feature type="domain" description="Phospholipase/carboxylesterase/thioesterase" evidence="1">
    <location>
        <begin position="173"/>
        <end position="275"/>
    </location>
</feature>
<sequence>MAANVDVDSMGVKAMKELIRSAGLSHADCCEKADLRNRSREALARLAEAKARRPAPAPGAPETATFGKWPTIVKYANGATRDAHDLVVAMLHGVNAPPDDLVPLCDPMGQLLGGTRCVFAFPSAGPQWWDLDPNRWAAAAATGEGALASLIREPPAGFDACRSDGLAFVAALRETFPQGALVLGGFSQGAMTATDLALSLPKDAPLAGILHISGAPLVVEKWARDLAERRHHILISHGEADPTLPFVVSSVSVGVEENVLVASRTLNTIWSLAHDGSGAQWTLSSTLNASDAGVGDGGIWYGFEDDAQKFYDPHSALQLPNGDLLVIDDGDDRPGCATANTSGCYSRAIAYELDAAARVARVRWQFEWPSALDVNFKTDDLYNLVGGSAAALANGDYLVAFTSLDDTNKYDSRGTAFAFEVNVDGRSTVTTVAIPTPKADQDRQAAYRLVPWDSVGGETDVCPFLEAGSG</sequence>
<dbReference type="InterPro" id="IPR003140">
    <property type="entry name" value="PLipase/COase/thioEstase"/>
</dbReference>
<reference evidence="2 3" key="1">
    <citation type="journal article" date="2011" name="Proc. Natl. Acad. Sci. U.S.A.">
        <title>Niche of harmful alga Aureococcus anophagefferens revealed through ecogenomics.</title>
        <authorList>
            <person name="Gobler C.J."/>
            <person name="Berry D.L."/>
            <person name="Dyhrman S.T."/>
            <person name="Wilhelm S.W."/>
            <person name="Salamov A."/>
            <person name="Lobanov A.V."/>
            <person name="Zhang Y."/>
            <person name="Collier J.L."/>
            <person name="Wurch L.L."/>
            <person name="Kustka A.B."/>
            <person name="Dill B.D."/>
            <person name="Shah M."/>
            <person name="VerBerkmoes N.C."/>
            <person name="Kuo A."/>
            <person name="Terry A."/>
            <person name="Pangilinan J."/>
            <person name="Lindquist E.A."/>
            <person name="Lucas S."/>
            <person name="Paulsen I.T."/>
            <person name="Hattenrath-Lehmann T.K."/>
            <person name="Talmage S.C."/>
            <person name="Walker E.A."/>
            <person name="Koch F."/>
            <person name="Burson A.M."/>
            <person name="Marcoval M.A."/>
            <person name="Tang Y.Z."/>
            <person name="Lecleir G.R."/>
            <person name="Coyne K.J."/>
            <person name="Berg G.M."/>
            <person name="Bertrand E.M."/>
            <person name="Saito M.A."/>
            <person name="Gladyshev V.N."/>
            <person name="Grigoriev I.V."/>
        </authorList>
    </citation>
    <scope>NUCLEOTIDE SEQUENCE [LARGE SCALE GENOMIC DNA]</scope>
    <source>
        <strain evidence="3">CCMP 1984</strain>
    </source>
</reference>
<name>F0YPT9_AURAN</name>
<proteinExistence type="predicted"/>
<dbReference type="Gene3D" id="3.40.50.1820">
    <property type="entry name" value="alpha/beta hydrolase"/>
    <property type="match status" value="1"/>
</dbReference>
<dbReference type="Pfam" id="PF02230">
    <property type="entry name" value="Abhydrolase_2"/>
    <property type="match status" value="1"/>
</dbReference>
<dbReference type="InterPro" id="IPR029058">
    <property type="entry name" value="AB_hydrolase_fold"/>
</dbReference>
<keyword evidence="3" id="KW-1185">Reference proteome</keyword>
<evidence type="ECO:0000313" key="3">
    <source>
        <dbReference type="Proteomes" id="UP000002729"/>
    </source>
</evidence>
<dbReference type="GO" id="GO:0016787">
    <property type="term" value="F:hydrolase activity"/>
    <property type="evidence" value="ECO:0007669"/>
    <property type="project" value="InterPro"/>
</dbReference>
<organism evidence="3">
    <name type="scientific">Aureococcus anophagefferens</name>
    <name type="common">Harmful bloom alga</name>
    <dbReference type="NCBI Taxonomy" id="44056"/>
    <lineage>
        <taxon>Eukaryota</taxon>
        <taxon>Sar</taxon>
        <taxon>Stramenopiles</taxon>
        <taxon>Ochrophyta</taxon>
        <taxon>Pelagophyceae</taxon>
        <taxon>Pelagomonadales</taxon>
        <taxon>Pelagomonadaceae</taxon>
        <taxon>Aureococcus</taxon>
    </lineage>
</organism>
<dbReference type="RefSeq" id="XP_009042432.1">
    <property type="nucleotide sequence ID" value="XM_009044184.1"/>
</dbReference>
<dbReference type="InParanoid" id="F0YPT9"/>
<dbReference type="SUPFAM" id="SSF53474">
    <property type="entry name" value="alpha/beta-Hydrolases"/>
    <property type="match status" value="1"/>
</dbReference>
<accession>F0YPT9</accession>
<dbReference type="AlphaFoldDB" id="F0YPT9"/>
<dbReference type="Proteomes" id="UP000002729">
    <property type="component" value="Unassembled WGS sequence"/>
</dbReference>
<evidence type="ECO:0000259" key="1">
    <source>
        <dbReference type="Pfam" id="PF02230"/>
    </source>
</evidence>
<dbReference type="GeneID" id="20226835"/>
<gene>
    <name evidence="2" type="ORF">AURANDRAFT_68489</name>
</gene>
<dbReference type="KEGG" id="aaf:AURANDRAFT_68489"/>
<dbReference type="EMBL" id="GL833274">
    <property type="protein sequence ID" value="EGB02870.1"/>
    <property type="molecule type" value="Genomic_DNA"/>
</dbReference>
<evidence type="ECO:0000313" key="2">
    <source>
        <dbReference type="EMBL" id="EGB02870.1"/>
    </source>
</evidence>